<evidence type="ECO:0000313" key="1">
    <source>
        <dbReference type="EMBL" id="KAJ4430726.1"/>
    </source>
</evidence>
<organism evidence="1 2">
    <name type="scientific">Periplaneta americana</name>
    <name type="common">American cockroach</name>
    <name type="synonym">Blatta americana</name>
    <dbReference type="NCBI Taxonomy" id="6978"/>
    <lineage>
        <taxon>Eukaryota</taxon>
        <taxon>Metazoa</taxon>
        <taxon>Ecdysozoa</taxon>
        <taxon>Arthropoda</taxon>
        <taxon>Hexapoda</taxon>
        <taxon>Insecta</taxon>
        <taxon>Pterygota</taxon>
        <taxon>Neoptera</taxon>
        <taxon>Polyneoptera</taxon>
        <taxon>Dictyoptera</taxon>
        <taxon>Blattodea</taxon>
        <taxon>Blattoidea</taxon>
        <taxon>Blattidae</taxon>
        <taxon>Blattinae</taxon>
        <taxon>Periplaneta</taxon>
    </lineage>
</organism>
<name>A0ABQ8SA13_PERAM</name>
<gene>
    <name evidence="1" type="ORF">ANN_19317</name>
</gene>
<dbReference type="Proteomes" id="UP001148838">
    <property type="component" value="Unassembled WGS sequence"/>
</dbReference>
<proteinExistence type="predicted"/>
<reference evidence="1 2" key="1">
    <citation type="journal article" date="2022" name="Allergy">
        <title>Genome assembly and annotation of Periplaneta americana reveal a comprehensive cockroach allergen profile.</title>
        <authorList>
            <person name="Wang L."/>
            <person name="Xiong Q."/>
            <person name="Saelim N."/>
            <person name="Wang L."/>
            <person name="Nong W."/>
            <person name="Wan A.T."/>
            <person name="Shi M."/>
            <person name="Liu X."/>
            <person name="Cao Q."/>
            <person name="Hui J.H.L."/>
            <person name="Sookrung N."/>
            <person name="Leung T.F."/>
            <person name="Tungtrongchitr A."/>
            <person name="Tsui S.K.W."/>
        </authorList>
    </citation>
    <scope>NUCLEOTIDE SEQUENCE [LARGE SCALE GENOMIC DNA]</scope>
    <source>
        <strain evidence="1">PWHHKU_190912</strain>
    </source>
</reference>
<comment type="caution">
    <text evidence="1">The sequence shown here is derived from an EMBL/GenBank/DDBJ whole genome shotgun (WGS) entry which is preliminary data.</text>
</comment>
<keyword evidence="2" id="KW-1185">Reference proteome</keyword>
<accession>A0ABQ8SA13</accession>
<dbReference type="EMBL" id="JAJSOF020000031">
    <property type="protein sequence ID" value="KAJ4430726.1"/>
    <property type="molecule type" value="Genomic_DNA"/>
</dbReference>
<protein>
    <submittedName>
        <fullName evidence="1">Uncharacterized protein</fullName>
    </submittedName>
</protein>
<evidence type="ECO:0000313" key="2">
    <source>
        <dbReference type="Proteomes" id="UP001148838"/>
    </source>
</evidence>
<sequence length="124" mass="14593">MDQCSDLIVYLKSRPFSSLSYAEKCAVKERRPKPHLNIVQRDKHQSRKFQSQWYEQYEWLTTSVTTGMMHCYVCLLFGGEGDNKEWSETGIACMKTSIVEHENIKFLRNIFLIGNDIIFWDSSE</sequence>